<feature type="signal peptide" evidence="2">
    <location>
        <begin position="1"/>
        <end position="25"/>
    </location>
</feature>
<feature type="transmembrane region" description="Helical" evidence="1">
    <location>
        <begin position="670"/>
        <end position="689"/>
    </location>
</feature>
<gene>
    <name evidence="3" type="ORF">OS242_14185</name>
</gene>
<dbReference type="InterPro" id="IPR017850">
    <property type="entry name" value="Alkaline_phosphatase_core_sf"/>
</dbReference>
<reference evidence="3 4" key="1">
    <citation type="submission" date="2022-11" db="EMBL/GenBank/DDBJ databases">
        <title>Study of microbial diversity in lake waters.</title>
        <authorList>
            <person name="Zhang J."/>
        </authorList>
    </citation>
    <scope>NUCLEOTIDE SEQUENCE [LARGE SCALE GENOMIC DNA]</scope>
    <source>
        <strain evidence="3 4">DT12</strain>
    </source>
</reference>
<evidence type="ECO:0000313" key="3">
    <source>
        <dbReference type="EMBL" id="MCX7571096.1"/>
    </source>
</evidence>
<proteinExistence type="predicted"/>
<dbReference type="Proteomes" id="UP001208017">
    <property type="component" value="Unassembled WGS sequence"/>
</dbReference>
<evidence type="ECO:0000313" key="4">
    <source>
        <dbReference type="Proteomes" id="UP001208017"/>
    </source>
</evidence>
<keyword evidence="1" id="KW-0472">Membrane</keyword>
<keyword evidence="1" id="KW-1133">Transmembrane helix</keyword>
<protein>
    <submittedName>
        <fullName evidence="3">Uncharacterized protein</fullName>
    </submittedName>
</protein>
<dbReference type="Gene3D" id="3.40.720.10">
    <property type="entry name" value="Alkaline Phosphatase, subunit A"/>
    <property type="match status" value="1"/>
</dbReference>
<keyword evidence="2" id="KW-0732">Signal</keyword>
<feature type="chain" id="PRO_5047490966" evidence="2">
    <location>
        <begin position="26"/>
        <end position="729"/>
    </location>
</feature>
<name>A0ABT3X2F2_9BACL</name>
<dbReference type="RefSeq" id="WP_267152340.1">
    <property type="nucleotide sequence ID" value="NZ_JAPMLT010000008.1"/>
</dbReference>
<dbReference type="EMBL" id="JAPMLT010000008">
    <property type="protein sequence ID" value="MCX7571096.1"/>
    <property type="molecule type" value="Genomic_DNA"/>
</dbReference>
<feature type="transmembrane region" description="Helical" evidence="1">
    <location>
        <begin position="432"/>
        <end position="451"/>
    </location>
</feature>
<feature type="transmembrane region" description="Helical" evidence="1">
    <location>
        <begin position="635"/>
        <end position="658"/>
    </location>
</feature>
<feature type="transmembrane region" description="Helical" evidence="1">
    <location>
        <begin position="502"/>
        <end position="522"/>
    </location>
</feature>
<feature type="transmembrane region" description="Helical" evidence="1">
    <location>
        <begin position="401"/>
        <end position="420"/>
    </location>
</feature>
<evidence type="ECO:0000256" key="1">
    <source>
        <dbReference type="SAM" id="Phobius"/>
    </source>
</evidence>
<sequence length="729" mass="78138">MRGVICFLLCGLLAGVFGSVEVAQAKESRQAIVVLVNRVGTEELAQLPAWQRLAQGGAAGWMNGSTGESRRKEAAYATLAMGVPGELKATLDVQNSWERAADGSAAERYERWMGVPSQGEVLVLSMAELNRSRSQREFSGQFGGAGDALRTAGLSAAVFGNGDRAPVQWRPAALLTADRLGSTAYGDVSNRMLVAATERPYGVRTDYEAMWSGYQRVKGDASLVVFDLGDLGRLAAYRESLTEERYGALKRQVLAETDQFLTRVQAESGPSRLVVFVSPQVSKEARARGELLAPLAVAGGGWQAGKVLTSATTRRAGIVANLDVMPTVLHFLGAQIPREMIGYPLRQTEEIAQGQLPDLLRVTVWNYTNRAAVLTGVGVLAALALWGAVSQSWPSVAVRLPVVKGLLWATLSMPLCLYLLPLLRPESLWDVAGGVLTVWLLVIAAPFRWLCKSIPVRLLWLTGWTLCAVVADVWAGGTLAKASLLSYDPIVGARYYGVGNEYMGVLVAAGVLLYAAALQIGVNRRRAEIAFLIGSLLLTLFFASPELGTNTGGALTAAGTASLAYALQRGWSWRQSVGKMLWGLGVALASLWALNVMGGGHAPSHIAAATHQVINGGGDEVLRILARKTDMVRRLFTATIWPTVLLVLIAGFAWRLFLPSARETRWKGPYAPFMRTFAALLGGAGIGLVTNDSGIVVAALMFLYTAFPGLLLWLDSGAHRSMGAWRQSA</sequence>
<dbReference type="SUPFAM" id="SSF53649">
    <property type="entry name" value="Alkaline phosphatase-like"/>
    <property type="match status" value="2"/>
</dbReference>
<keyword evidence="1" id="KW-0812">Transmembrane</keyword>
<organism evidence="3 4">
    <name type="scientific">Tumebacillus lacus</name>
    <dbReference type="NCBI Taxonomy" id="2995335"/>
    <lineage>
        <taxon>Bacteria</taxon>
        <taxon>Bacillati</taxon>
        <taxon>Bacillota</taxon>
        <taxon>Bacilli</taxon>
        <taxon>Bacillales</taxon>
        <taxon>Alicyclobacillaceae</taxon>
        <taxon>Tumebacillus</taxon>
    </lineage>
</organism>
<feature type="transmembrane region" description="Helical" evidence="1">
    <location>
        <begin position="695"/>
        <end position="714"/>
    </location>
</feature>
<feature type="transmembrane region" description="Helical" evidence="1">
    <location>
        <begin position="529"/>
        <end position="545"/>
    </location>
</feature>
<comment type="caution">
    <text evidence="3">The sequence shown here is derived from an EMBL/GenBank/DDBJ whole genome shotgun (WGS) entry which is preliminary data.</text>
</comment>
<evidence type="ECO:0000256" key="2">
    <source>
        <dbReference type="SAM" id="SignalP"/>
    </source>
</evidence>
<accession>A0ABT3X2F2</accession>
<feature type="transmembrane region" description="Helical" evidence="1">
    <location>
        <begin position="580"/>
        <end position="598"/>
    </location>
</feature>
<feature type="transmembrane region" description="Helical" evidence="1">
    <location>
        <begin position="458"/>
        <end position="482"/>
    </location>
</feature>
<feature type="transmembrane region" description="Helical" evidence="1">
    <location>
        <begin position="371"/>
        <end position="389"/>
    </location>
</feature>
<feature type="transmembrane region" description="Helical" evidence="1">
    <location>
        <begin position="551"/>
        <end position="568"/>
    </location>
</feature>
<keyword evidence="4" id="KW-1185">Reference proteome</keyword>